<feature type="compositionally biased region" description="Basic and acidic residues" evidence="1">
    <location>
        <begin position="17"/>
        <end position="39"/>
    </location>
</feature>
<protein>
    <submittedName>
        <fullName evidence="2">Uncharacterized protein</fullName>
    </submittedName>
</protein>
<reference evidence="2" key="1">
    <citation type="journal article" date="2014" name="Int. J. Syst. Evol. Microbiol.">
        <title>Complete genome sequence of Corynebacterium casei LMG S-19264T (=DSM 44701T), isolated from a smear-ripened cheese.</title>
        <authorList>
            <consortium name="US DOE Joint Genome Institute (JGI-PGF)"/>
            <person name="Walter F."/>
            <person name="Albersmeier A."/>
            <person name="Kalinowski J."/>
            <person name="Ruckert C."/>
        </authorList>
    </citation>
    <scope>NUCLEOTIDE SEQUENCE</scope>
    <source>
        <strain evidence="2">CGMCC 4.5737</strain>
    </source>
</reference>
<evidence type="ECO:0000256" key="1">
    <source>
        <dbReference type="SAM" id="MobiDB-lite"/>
    </source>
</evidence>
<dbReference type="Proteomes" id="UP000637578">
    <property type="component" value="Unassembled WGS sequence"/>
</dbReference>
<evidence type="ECO:0000313" key="3">
    <source>
        <dbReference type="Proteomes" id="UP000637578"/>
    </source>
</evidence>
<sequence>MIDGRHGDNTEGNGQGDYDHSSTKPVEDAGGGKHDQDDR</sequence>
<gene>
    <name evidence="2" type="ORF">GCM10012275_51080</name>
</gene>
<evidence type="ECO:0000313" key="2">
    <source>
        <dbReference type="EMBL" id="GGM74164.1"/>
    </source>
</evidence>
<organism evidence="2 3">
    <name type="scientific">Longimycelium tulufanense</name>
    <dbReference type="NCBI Taxonomy" id="907463"/>
    <lineage>
        <taxon>Bacteria</taxon>
        <taxon>Bacillati</taxon>
        <taxon>Actinomycetota</taxon>
        <taxon>Actinomycetes</taxon>
        <taxon>Pseudonocardiales</taxon>
        <taxon>Pseudonocardiaceae</taxon>
        <taxon>Longimycelium</taxon>
    </lineage>
</organism>
<dbReference type="AlphaFoldDB" id="A0A8J3FXH0"/>
<feature type="region of interest" description="Disordered" evidence="1">
    <location>
        <begin position="1"/>
        <end position="39"/>
    </location>
</feature>
<reference evidence="2" key="2">
    <citation type="submission" date="2020-09" db="EMBL/GenBank/DDBJ databases">
        <authorList>
            <person name="Sun Q."/>
            <person name="Zhou Y."/>
        </authorList>
    </citation>
    <scope>NUCLEOTIDE SEQUENCE</scope>
    <source>
        <strain evidence="2">CGMCC 4.5737</strain>
    </source>
</reference>
<accession>A0A8J3FXH0</accession>
<name>A0A8J3FXH0_9PSEU</name>
<comment type="caution">
    <text evidence="2">The sequence shown here is derived from an EMBL/GenBank/DDBJ whole genome shotgun (WGS) entry which is preliminary data.</text>
</comment>
<dbReference type="EMBL" id="BMMK01000031">
    <property type="protein sequence ID" value="GGM74164.1"/>
    <property type="molecule type" value="Genomic_DNA"/>
</dbReference>
<proteinExistence type="predicted"/>
<keyword evidence="3" id="KW-1185">Reference proteome</keyword>